<dbReference type="GO" id="GO:0097175">
    <property type="term" value="P:1,6-anhydro-N-acetyl-beta-muramic acid catabolic process"/>
    <property type="evidence" value="ECO:0007669"/>
    <property type="project" value="UniProtKB-UniRule"/>
</dbReference>
<keyword evidence="3" id="KW-1185">Reference proteome</keyword>
<dbReference type="GO" id="GO:0009254">
    <property type="term" value="P:peptidoglycan turnover"/>
    <property type="evidence" value="ECO:0007669"/>
    <property type="project" value="UniProtKB-UniRule"/>
</dbReference>
<keyword evidence="1" id="KW-0119">Carbohydrate metabolism</keyword>
<organism evidence="2 3">
    <name type="scientific">Pseudoalteromonas porphyrae</name>
    <dbReference type="NCBI Taxonomy" id="187330"/>
    <lineage>
        <taxon>Bacteria</taxon>
        <taxon>Pseudomonadati</taxon>
        <taxon>Pseudomonadota</taxon>
        <taxon>Gammaproteobacteria</taxon>
        <taxon>Alteromonadales</taxon>
        <taxon>Pseudoalteromonadaceae</taxon>
        <taxon>Pseudoalteromonas</taxon>
    </lineage>
</organism>
<keyword evidence="1 2" id="KW-0418">Kinase</keyword>
<protein>
    <recommendedName>
        <fullName evidence="1">Anhydro-N-acetylmuramic acid kinase</fullName>
        <ecNumber evidence="1">2.7.1.170</ecNumber>
    </recommendedName>
    <alternativeName>
        <fullName evidence="1">AnhMurNAc kinase</fullName>
    </alternativeName>
</protein>
<dbReference type="PANTHER" id="PTHR30605:SF0">
    <property type="entry name" value="ANHYDRO-N-ACETYLMURAMIC ACID KINASE"/>
    <property type="match status" value="1"/>
</dbReference>
<sequence length="401" mass="43717">MHQHILALYNSAKKQQKLIIGLMSGTSLDGLDVALCKMSGNGMNTQIELLAFETVDYDDDYKQKIKTVFAKRDCDLELVTLLNPWIGVLHGKIVNQCLAKWQLGAKDIDVIASHGQTIYHCPKSQHQHADFKHGTLQIGDSDHLAVTTGITTIGDFRQKHIAAGGEGAPLAVYGDYLFFTSPAENRILLNMGGIANLTYLPKSADPEAVFSSDIGPGNTIMDAYIQRFFAPLHYDRDSLVANQGSINQRLLDALCENTFFALGFPKTTGPEVFNLQYLATAQAASETTHLSHFDVMATLNRFSAQVIANAINQCSVNLINVQVYASGGGIHNPLLMKHILALCPQLDEIKNTQALGINPDAKEAVLFAILANECLAGEKQRFGNQTQGIPNITMGKISFAD</sequence>
<dbReference type="GO" id="GO:0005524">
    <property type="term" value="F:ATP binding"/>
    <property type="evidence" value="ECO:0007669"/>
    <property type="project" value="UniProtKB-UniRule"/>
</dbReference>
<dbReference type="HAMAP" id="MF_01270">
    <property type="entry name" value="AnhMurNAc_kinase"/>
    <property type="match status" value="1"/>
</dbReference>
<dbReference type="OrthoDB" id="9763949at2"/>
<keyword evidence="1" id="KW-0808">Transferase</keyword>
<dbReference type="NCBIfam" id="NF007149">
    <property type="entry name" value="PRK09585.3-4"/>
    <property type="match status" value="1"/>
</dbReference>
<dbReference type="GO" id="GO:0006040">
    <property type="term" value="P:amino sugar metabolic process"/>
    <property type="evidence" value="ECO:0007669"/>
    <property type="project" value="InterPro"/>
</dbReference>
<dbReference type="STRING" id="187330.AMS58_05685"/>
<keyword evidence="1" id="KW-0547">Nucleotide-binding</keyword>
<name>A0A0N1MX58_9GAMM</name>
<dbReference type="InterPro" id="IPR005338">
    <property type="entry name" value="Anhydro_N_Ac-Mur_kinase"/>
</dbReference>
<keyword evidence="1" id="KW-0067">ATP-binding</keyword>
<dbReference type="Pfam" id="PF03702">
    <property type="entry name" value="AnmK"/>
    <property type="match status" value="1"/>
</dbReference>
<dbReference type="PANTHER" id="PTHR30605">
    <property type="entry name" value="ANHYDRO-N-ACETYLMURAMIC ACID KINASE"/>
    <property type="match status" value="1"/>
</dbReference>
<proteinExistence type="inferred from homology"/>
<comment type="caution">
    <text evidence="2">The sequence shown here is derived from an EMBL/GenBank/DDBJ whole genome shotgun (WGS) entry which is preliminary data.</text>
</comment>
<dbReference type="InterPro" id="IPR043129">
    <property type="entry name" value="ATPase_NBD"/>
</dbReference>
<dbReference type="RefSeq" id="WP_054452356.1">
    <property type="nucleotide sequence ID" value="NZ_LHPH01000001.1"/>
</dbReference>
<feature type="binding site" evidence="1">
    <location>
        <begin position="25"/>
        <end position="32"/>
    </location>
    <ligand>
        <name>ATP</name>
        <dbReference type="ChEBI" id="CHEBI:30616"/>
    </ligand>
</feature>
<dbReference type="GO" id="GO:0016773">
    <property type="term" value="F:phosphotransferase activity, alcohol group as acceptor"/>
    <property type="evidence" value="ECO:0007669"/>
    <property type="project" value="UniProtKB-UniRule"/>
</dbReference>
<dbReference type="Gene3D" id="3.30.420.40">
    <property type="match status" value="2"/>
</dbReference>
<comment type="function">
    <text evidence="1">Catalyzes the specific phosphorylation of 1,6-anhydro-N-acetylmuramic acid (anhMurNAc) with the simultaneous cleavage of the 1,6-anhydro ring, generating MurNAc-6-P. Is required for the utilization of anhMurNAc either imported from the medium or derived from its own cell wall murein, and thus plays a role in cell wall recycling.</text>
</comment>
<comment type="pathway">
    <text evidence="1">Amino-sugar metabolism; 1,6-anhydro-N-acetylmuramate degradation.</text>
</comment>
<gene>
    <name evidence="1" type="primary">anmK</name>
    <name evidence="2" type="ORF">ADS77_00700</name>
</gene>
<comment type="catalytic activity">
    <reaction evidence="1">
        <text>1,6-anhydro-N-acetyl-beta-muramate + ATP + H2O = N-acetyl-D-muramate 6-phosphate + ADP + H(+)</text>
        <dbReference type="Rhea" id="RHEA:24952"/>
        <dbReference type="ChEBI" id="CHEBI:15377"/>
        <dbReference type="ChEBI" id="CHEBI:15378"/>
        <dbReference type="ChEBI" id="CHEBI:30616"/>
        <dbReference type="ChEBI" id="CHEBI:58690"/>
        <dbReference type="ChEBI" id="CHEBI:58722"/>
        <dbReference type="ChEBI" id="CHEBI:456216"/>
        <dbReference type="EC" id="2.7.1.170"/>
    </reaction>
</comment>
<accession>A0A0N1MX58</accession>
<dbReference type="UniPathway" id="UPA00343"/>
<reference evidence="2 3" key="1">
    <citation type="submission" date="2015-08" db="EMBL/GenBank/DDBJ databases">
        <title>Draft Genome Sequence of Pseudoalteromonas porphyrae UCD-SED14.</title>
        <authorList>
            <person name="Coil D.A."/>
            <person name="Jospin G."/>
            <person name="Lee R.D."/>
            <person name="Eisen J.A."/>
        </authorList>
    </citation>
    <scope>NUCLEOTIDE SEQUENCE [LARGE SCALE GENOMIC DNA]</scope>
    <source>
        <strain evidence="2 3">UCD-SED14</strain>
    </source>
</reference>
<comment type="similarity">
    <text evidence="1">Belongs to the anhydro-N-acetylmuramic acid kinase family.</text>
</comment>
<dbReference type="GO" id="GO:0016301">
    <property type="term" value="F:kinase activity"/>
    <property type="evidence" value="ECO:0007669"/>
    <property type="project" value="UniProtKB-KW"/>
</dbReference>
<dbReference type="EMBL" id="LHPH01000001">
    <property type="protein sequence ID" value="KPH65485.1"/>
    <property type="molecule type" value="Genomic_DNA"/>
</dbReference>
<dbReference type="PATRIC" id="fig|187330.3.peg.146"/>
<dbReference type="Proteomes" id="UP000037848">
    <property type="component" value="Unassembled WGS sequence"/>
</dbReference>
<evidence type="ECO:0000313" key="3">
    <source>
        <dbReference type="Proteomes" id="UP000037848"/>
    </source>
</evidence>
<evidence type="ECO:0000256" key="1">
    <source>
        <dbReference type="HAMAP-Rule" id="MF_01270"/>
    </source>
</evidence>
<evidence type="ECO:0000313" key="2">
    <source>
        <dbReference type="EMBL" id="KPH65485.1"/>
    </source>
</evidence>
<dbReference type="EC" id="2.7.1.170" evidence="1"/>
<dbReference type="SUPFAM" id="SSF53067">
    <property type="entry name" value="Actin-like ATPase domain"/>
    <property type="match status" value="1"/>
</dbReference>
<dbReference type="UniPathway" id="UPA00544"/>
<dbReference type="AlphaFoldDB" id="A0A0N1MX58"/>
<comment type="pathway">
    <text evidence="1">Cell wall biogenesis; peptidoglycan recycling.</text>
</comment>